<dbReference type="OrthoDB" id="305204at2759"/>
<keyword evidence="2" id="KW-0175">Coiled coil</keyword>
<feature type="compositionally biased region" description="Low complexity" evidence="3">
    <location>
        <begin position="396"/>
        <end position="406"/>
    </location>
</feature>
<evidence type="ECO:0000256" key="2">
    <source>
        <dbReference type="SAM" id="Coils"/>
    </source>
</evidence>
<accession>A0A8S1WIN6</accession>
<dbReference type="Proteomes" id="UP000683925">
    <property type="component" value="Unassembled WGS sequence"/>
</dbReference>
<dbReference type="InterPro" id="IPR013087">
    <property type="entry name" value="Znf_C2H2_type"/>
</dbReference>
<proteinExistence type="predicted"/>
<keyword evidence="1" id="KW-0479">Metal-binding</keyword>
<sequence length="558" mass="66050">MSNFWKEIQNYSGCTDFEQLQYYLNLIYKFEIQLEDFQTMHPVYLAKLLHIHQLAIQYYEHSTEELIEYEKYNEKLTLDIVEQIRKTEKKLLESKVNIKAARKKLQLELNQKEKFMQKIINTQLIQCLYCDKVVTTESQFDLHMKQYHKGEFNKKEVNTINQALQNQLLTQQLSNKVIQQNQQNYIALNYQLLQFTKDQLARETTNFIGNTLEVTGKIKDIDQTYTKEINNLEEEISNKLNLIQLNAEKEEQIREQQTKEKVAQMEDKILQEFEKSKSHLLKSKQFNTMKNLGKSQESTVNIAHHPPSAIFYQSSQLHRGQTGIHIKSLANIEQDELIEDDQHYKTSLQQFKIQLKSPESDHHLQAQFDQSQLLSDSIQGSQRILVQPQTDVLQQSKFSKQIQKKNSGSEEDQSFNKNENLQSQDNIDYLVENLDIYRNAVQSQQNMLFELLQNRTKGLRSTYTDIQKKHYLQILEKNIELDIKGIEQNDLKHLKKIYDELNKQLKDQQANVDQKLQLYSFNEESRTPEEIDSRRATQFLNIRSRKNSEKNLQNLSQN</sequence>
<organism evidence="5 6">
    <name type="scientific">Paramecium octaurelia</name>
    <dbReference type="NCBI Taxonomy" id="43137"/>
    <lineage>
        <taxon>Eukaryota</taxon>
        <taxon>Sar</taxon>
        <taxon>Alveolata</taxon>
        <taxon>Ciliophora</taxon>
        <taxon>Intramacronucleata</taxon>
        <taxon>Oligohymenophorea</taxon>
        <taxon>Peniculida</taxon>
        <taxon>Parameciidae</taxon>
        <taxon>Paramecium</taxon>
    </lineage>
</organism>
<feature type="coiled-coil region" evidence="2">
    <location>
        <begin position="229"/>
        <end position="268"/>
    </location>
</feature>
<dbReference type="PROSITE" id="PS50157">
    <property type="entry name" value="ZINC_FINGER_C2H2_2"/>
    <property type="match status" value="1"/>
</dbReference>
<feature type="coiled-coil region" evidence="2">
    <location>
        <begin position="84"/>
        <end position="118"/>
    </location>
</feature>
<dbReference type="OMA" id="DIQKKHY"/>
<evidence type="ECO:0000313" key="5">
    <source>
        <dbReference type="EMBL" id="CAD8190004.1"/>
    </source>
</evidence>
<feature type="domain" description="C2H2-type" evidence="4">
    <location>
        <begin position="125"/>
        <end position="153"/>
    </location>
</feature>
<feature type="region of interest" description="Disordered" evidence="3">
    <location>
        <begin position="396"/>
        <end position="421"/>
    </location>
</feature>
<protein>
    <recommendedName>
        <fullName evidence="4">C2H2-type domain-containing protein</fullName>
    </recommendedName>
</protein>
<dbReference type="EMBL" id="CAJJDP010000095">
    <property type="protein sequence ID" value="CAD8190004.1"/>
    <property type="molecule type" value="Genomic_DNA"/>
</dbReference>
<name>A0A8S1WIN6_PAROT</name>
<evidence type="ECO:0000256" key="3">
    <source>
        <dbReference type="SAM" id="MobiDB-lite"/>
    </source>
</evidence>
<evidence type="ECO:0000256" key="1">
    <source>
        <dbReference type="PROSITE-ProRule" id="PRU00042"/>
    </source>
</evidence>
<evidence type="ECO:0000313" key="6">
    <source>
        <dbReference type="Proteomes" id="UP000683925"/>
    </source>
</evidence>
<dbReference type="AlphaFoldDB" id="A0A8S1WIN6"/>
<comment type="caution">
    <text evidence="5">The sequence shown here is derived from an EMBL/GenBank/DDBJ whole genome shotgun (WGS) entry which is preliminary data.</text>
</comment>
<feature type="coiled-coil region" evidence="2">
    <location>
        <begin position="491"/>
        <end position="518"/>
    </location>
</feature>
<keyword evidence="1" id="KW-0862">Zinc</keyword>
<evidence type="ECO:0000259" key="4">
    <source>
        <dbReference type="PROSITE" id="PS50157"/>
    </source>
</evidence>
<dbReference type="GO" id="GO:0008270">
    <property type="term" value="F:zinc ion binding"/>
    <property type="evidence" value="ECO:0007669"/>
    <property type="project" value="UniProtKB-KW"/>
</dbReference>
<gene>
    <name evidence="5" type="ORF">POCTA_138.1.T0960115</name>
</gene>
<keyword evidence="1" id="KW-0863">Zinc-finger</keyword>
<reference evidence="5" key="1">
    <citation type="submission" date="2021-01" db="EMBL/GenBank/DDBJ databases">
        <authorList>
            <consortium name="Genoscope - CEA"/>
            <person name="William W."/>
        </authorList>
    </citation>
    <scope>NUCLEOTIDE SEQUENCE</scope>
</reference>
<dbReference type="PROSITE" id="PS00028">
    <property type="entry name" value="ZINC_FINGER_C2H2_1"/>
    <property type="match status" value="1"/>
</dbReference>
<keyword evidence="6" id="KW-1185">Reference proteome</keyword>